<feature type="region of interest" description="Disordered" evidence="1">
    <location>
        <begin position="20"/>
        <end position="49"/>
    </location>
</feature>
<evidence type="ECO:0000313" key="3">
    <source>
        <dbReference type="Proteomes" id="UP000318538"/>
    </source>
</evidence>
<proteinExistence type="predicted"/>
<sequence>MHVEWFNKILQWWSKQPDPRAQLMKSERKKTEAMAKRLDNNQKKDRVKV</sequence>
<feature type="compositionally biased region" description="Basic and acidic residues" evidence="1">
    <location>
        <begin position="25"/>
        <end position="49"/>
    </location>
</feature>
<dbReference type="EMBL" id="CP036525">
    <property type="protein sequence ID" value="QDT02809.1"/>
    <property type="molecule type" value="Genomic_DNA"/>
</dbReference>
<dbReference type="AlphaFoldDB" id="A0A517N6N1"/>
<evidence type="ECO:0000313" key="2">
    <source>
        <dbReference type="EMBL" id="QDT02809.1"/>
    </source>
</evidence>
<evidence type="ECO:0000256" key="1">
    <source>
        <dbReference type="SAM" id="MobiDB-lite"/>
    </source>
</evidence>
<organism evidence="2 3">
    <name type="scientific">Rubripirellula lacrimiformis</name>
    <dbReference type="NCBI Taxonomy" id="1930273"/>
    <lineage>
        <taxon>Bacteria</taxon>
        <taxon>Pseudomonadati</taxon>
        <taxon>Planctomycetota</taxon>
        <taxon>Planctomycetia</taxon>
        <taxon>Pirellulales</taxon>
        <taxon>Pirellulaceae</taxon>
        <taxon>Rubripirellula</taxon>
    </lineage>
</organism>
<reference evidence="2 3" key="1">
    <citation type="submission" date="2019-02" db="EMBL/GenBank/DDBJ databases">
        <title>Deep-cultivation of Planctomycetes and their phenomic and genomic characterization uncovers novel biology.</title>
        <authorList>
            <person name="Wiegand S."/>
            <person name="Jogler M."/>
            <person name="Boedeker C."/>
            <person name="Pinto D."/>
            <person name="Vollmers J."/>
            <person name="Rivas-Marin E."/>
            <person name="Kohn T."/>
            <person name="Peeters S.H."/>
            <person name="Heuer A."/>
            <person name="Rast P."/>
            <person name="Oberbeckmann S."/>
            <person name="Bunk B."/>
            <person name="Jeske O."/>
            <person name="Meyerdierks A."/>
            <person name="Storesund J.E."/>
            <person name="Kallscheuer N."/>
            <person name="Luecker S."/>
            <person name="Lage O.M."/>
            <person name="Pohl T."/>
            <person name="Merkel B.J."/>
            <person name="Hornburger P."/>
            <person name="Mueller R.-W."/>
            <person name="Bruemmer F."/>
            <person name="Labrenz M."/>
            <person name="Spormann A.M."/>
            <person name="Op den Camp H."/>
            <person name="Overmann J."/>
            <person name="Amann R."/>
            <person name="Jetten M.S.M."/>
            <person name="Mascher T."/>
            <person name="Medema M.H."/>
            <person name="Devos D.P."/>
            <person name="Kaster A.-K."/>
            <person name="Ovreas L."/>
            <person name="Rohde M."/>
            <person name="Galperin M.Y."/>
            <person name="Jogler C."/>
        </authorList>
    </citation>
    <scope>NUCLEOTIDE SEQUENCE [LARGE SCALE GENOMIC DNA]</scope>
    <source>
        <strain evidence="2 3">K22_7</strain>
    </source>
</reference>
<dbReference type="KEGG" id="rlc:K227x_11870"/>
<keyword evidence="3" id="KW-1185">Reference proteome</keyword>
<protein>
    <submittedName>
        <fullName evidence="2">Uncharacterized protein</fullName>
    </submittedName>
</protein>
<name>A0A517N6N1_9BACT</name>
<accession>A0A517N6N1</accession>
<dbReference type="Proteomes" id="UP000318538">
    <property type="component" value="Chromosome"/>
</dbReference>
<gene>
    <name evidence="2" type="ORF">K227x_11870</name>
</gene>